<reference evidence="1" key="1">
    <citation type="submission" date="2023-04" db="EMBL/GenBank/DDBJ databases">
        <title>Colletotrichum limetticola genome sequence.</title>
        <authorList>
            <person name="Baroncelli R."/>
        </authorList>
    </citation>
    <scope>NUCLEOTIDE SEQUENCE</scope>
    <source>
        <strain evidence="1">KLA-Anderson</strain>
    </source>
</reference>
<accession>A0ABQ9PBA7</accession>
<keyword evidence="2" id="KW-1185">Reference proteome</keyword>
<gene>
    <name evidence="1" type="ORF">CLIM01_14963</name>
</gene>
<evidence type="ECO:0000313" key="1">
    <source>
        <dbReference type="EMBL" id="KAK0367681.1"/>
    </source>
</evidence>
<evidence type="ECO:0000313" key="2">
    <source>
        <dbReference type="Proteomes" id="UP001169217"/>
    </source>
</evidence>
<proteinExistence type="predicted"/>
<sequence>MNRRSWTWILDNFRRSFIHSQHKRVFIFDNDVLELPLAPATDWIENSLTRYGYRASPAGAETTVRQRWMPQMCLLPPPSAYLVLENVQFVTIDDLSRLCPHNTSSCDTASEDITGSLHRLPRLRAVTADLARKTISESATDFRPIQDALPELSTWADELGSRFAAIWRPLQEKGVKLYLRDPTTKQPFSEIVVKEQALMVRGVSTPLKLTAV</sequence>
<protein>
    <submittedName>
        <fullName evidence="1">Uncharacterized protein</fullName>
    </submittedName>
</protein>
<organism evidence="1 2">
    <name type="scientific">Colletotrichum limetticola</name>
    <dbReference type="NCBI Taxonomy" id="1209924"/>
    <lineage>
        <taxon>Eukaryota</taxon>
        <taxon>Fungi</taxon>
        <taxon>Dikarya</taxon>
        <taxon>Ascomycota</taxon>
        <taxon>Pezizomycotina</taxon>
        <taxon>Sordariomycetes</taxon>
        <taxon>Hypocreomycetidae</taxon>
        <taxon>Glomerellales</taxon>
        <taxon>Glomerellaceae</taxon>
        <taxon>Colletotrichum</taxon>
        <taxon>Colletotrichum acutatum species complex</taxon>
    </lineage>
</organism>
<comment type="caution">
    <text evidence="1">The sequence shown here is derived from an EMBL/GenBank/DDBJ whole genome shotgun (WGS) entry which is preliminary data.</text>
</comment>
<dbReference type="EMBL" id="JARUPT010001165">
    <property type="protein sequence ID" value="KAK0367681.1"/>
    <property type="molecule type" value="Genomic_DNA"/>
</dbReference>
<name>A0ABQ9PBA7_9PEZI</name>
<dbReference type="Proteomes" id="UP001169217">
    <property type="component" value="Unassembled WGS sequence"/>
</dbReference>